<keyword evidence="10" id="KW-1185">Reference proteome</keyword>
<dbReference type="InterPro" id="IPR023271">
    <property type="entry name" value="Aquaporin-like"/>
</dbReference>
<dbReference type="GO" id="GO:0005886">
    <property type="term" value="C:plasma membrane"/>
    <property type="evidence" value="ECO:0007669"/>
    <property type="project" value="TreeGrafter"/>
</dbReference>
<evidence type="ECO:0000313" key="9">
    <source>
        <dbReference type="EMBL" id="KAJ7647240.1"/>
    </source>
</evidence>
<sequence length="293" mass="32083">MERSTLPPAEVAVVFLKQALVKHRERYDVIFFKAFSAGVMLSFSGLLSEVMSGGSPGLTASNPGLVKVLGGFVFPVGLVMIVLQGLELLTSNMLILPMAVAKGVIPWWSLPLNWLIVTFGNLVGCLFFAALLVRYSGILDAEPYHAYVISFATKKAELEWHQIFLRAIGCNWLVAVAIWQSTAAKETMSKILAIWLPIWLFIACSFEHIVANMFSIPLAIMFHAPGVFTDRLSRSLIATFVGNMVGALFVALPAVHWYLRDYDVGGLRNAEAGESEASLRDAGSDNNSEVKTK</sequence>
<dbReference type="GO" id="GO:0015707">
    <property type="term" value="P:nitrite transport"/>
    <property type="evidence" value="ECO:0007669"/>
    <property type="project" value="TreeGrafter"/>
</dbReference>
<feature type="region of interest" description="Disordered" evidence="7">
    <location>
        <begin position="272"/>
        <end position="293"/>
    </location>
</feature>
<dbReference type="AlphaFoldDB" id="A0AAD7G0F1"/>
<accession>A0AAD7G0F1</accession>
<dbReference type="InterPro" id="IPR000292">
    <property type="entry name" value="For/NO2_transpt"/>
</dbReference>
<protein>
    <submittedName>
        <fullName evidence="9">Formate/nitrite transporter</fullName>
    </submittedName>
</protein>
<dbReference type="EMBL" id="JARKIF010000002">
    <property type="protein sequence ID" value="KAJ7647240.1"/>
    <property type="molecule type" value="Genomic_DNA"/>
</dbReference>
<feature type="transmembrane region" description="Helical" evidence="8">
    <location>
        <begin position="160"/>
        <end position="179"/>
    </location>
</feature>
<feature type="transmembrane region" description="Helical" evidence="8">
    <location>
        <begin position="191"/>
        <end position="216"/>
    </location>
</feature>
<dbReference type="PANTHER" id="PTHR30520">
    <property type="entry name" value="FORMATE TRANSPORTER-RELATED"/>
    <property type="match status" value="1"/>
</dbReference>
<keyword evidence="5 8" id="KW-0472">Membrane</keyword>
<feature type="transmembrane region" description="Helical" evidence="8">
    <location>
        <begin position="110"/>
        <end position="133"/>
    </location>
</feature>
<dbReference type="PANTHER" id="PTHR30520:SF6">
    <property type="entry name" value="FORMATE_NITRATE FAMILY TRANSPORTER (EUROFUNG)"/>
    <property type="match status" value="1"/>
</dbReference>
<evidence type="ECO:0000256" key="2">
    <source>
        <dbReference type="ARBA" id="ARBA00022448"/>
    </source>
</evidence>
<dbReference type="GO" id="GO:0015513">
    <property type="term" value="F:high-affinity secondary active nitrite transmembrane transporter activity"/>
    <property type="evidence" value="ECO:0007669"/>
    <property type="project" value="TreeGrafter"/>
</dbReference>
<evidence type="ECO:0000256" key="6">
    <source>
        <dbReference type="ARBA" id="ARBA00049660"/>
    </source>
</evidence>
<evidence type="ECO:0000256" key="4">
    <source>
        <dbReference type="ARBA" id="ARBA00022989"/>
    </source>
</evidence>
<evidence type="ECO:0000256" key="3">
    <source>
        <dbReference type="ARBA" id="ARBA00022692"/>
    </source>
</evidence>
<keyword evidence="2" id="KW-0813">Transport</keyword>
<comment type="similarity">
    <text evidence="6">Belongs to the FNT transporter (TC 1.A.16) family.</text>
</comment>
<proteinExistence type="inferred from homology"/>
<keyword evidence="3 8" id="KW-0812">Transmembrane</keyword>
<feature type="transmembrane region" description="Helical" evidence="8">
    <location>
        <begin position="236"/>
        <end position="259"/>
    </location>
</feature>
<name>A0AAD7G0F1_9AGAR</name>
<feature type="transmembrane region" description="Helical" evidence="8">
    <location>
        <begin position="30"/>
        <end position="48"/>
    </location>
</feature>
<gene>
    <name evidence="9" type="ORF">FB45DRAFT_733248</name>
</gene>
<dbReference type="Gene3D" id="1.20.1080.10">
    <property type="entry name" value="Glycerol uptake facilitator protein"/>
    <property type="match status" value="1"/>
</dbReference>
<feature type="transmembrane region" description="Helical" evidence="8">
    <location>
        <begin position="68"/>
        <end position="89"/>
    </location>
</feature>
<comment type="caution">
    <text evidence="9">The sequence shown here is derived from an EMBL/GenBank/DDBJ whole genome shotgun (WGS) entry which is preliminary data.</text>
</comment>
<evidence type="ECO:0000256" key="1">
    <source>
        <dbReference type="ARBA" id="ARBA00004141"/>
    </source>
</evidence>
<feature type="compositionally biased region" description="Basic and acidic residues" evidence="7">
    <location>
        <begin position="277"/>
        <end position="293"/>
    </location>
</feature>
<reference evidence="9" key="1">
    <citation type="submission" date="2023-03" db="EMBL/GenBank/DDBJ databases">
        <title>Massive genome expansion in bonnet fungi (Mycena s.s.) driven by repeated elements and novel gene families across ecological guilds.</title>
        <authorList>
            <consortium name="Lawrence Berkeley National Laboratory"/>
            <person name="Harder C.B."/>
            <person name="Miyauchi S."/>
            <person name="Viragh M."/>
            <person name="Kuo A."/>
            <person name="Thoen E."/>
            <person name="Andreopoulos B."/>
            <person name="Lu D."/>
            <person name="Skrede I."/>
            <person name="Drula E."/>
            <person name="Henrissat B."/>
            <person name="Morin E."/>
            <person name="Kohler A."/>
            <person name="Barry K."/>
            <person name="LaButti K."/>
            <person name="Morin E."/>
            <person name="Salamov A."/>
            <person name="Lipzen A."/>
            <person name="Mereny Z."/>
            <person name="Hegedus B."/>
            <person name="Baldrian P."/>
            <person name="Stursova M."/>
            <person name="Weitz H."/>
            <person name="Taylor A."/>
            <person name="Grigoriev I.V."/>
            <person name="Nagy L.G."/>
            <person name="Martin F."/>
            <person name="Kauserud H."/>
        </authorList>
    </citation>
    <scope>NUCLEOTIDE SEQUENCE</scope>
    <source>
        <strain evidence="9">9284</strain>
    </source>
</reference>
<evidence type="ECO:0000256" key="5">
    <source>
        <dbReference type="ARBA" id="ARBA00023136"/>
    </source>
</evidence>
<keyword evidence="4 8" id="KW-1133">Transmembrane helix</keyword>
<evidence type="ECO:0000313" key="10">
    <source>
        <dbReference type="Proteomes" id="UP001221142"/>
    </source>
</evidence>
<comment type="subcellular location">
    <subcellularLocation>
        <location evidence="1">Membrane</location>
        <topology evidence="1">Multi-pass membrane protein</topology>
    </subcellularLocation>
</comment>
<dbReference type="FunFam" id="1.20.1080.10:FF:000011">
    <property type="entry name" value="Formate family transporter"/>
    <property type="match status" value="1"/>
</dbReference>
<evidence type="ECO:0000256" key="8">
    <source>
        <dbReference type="SAM" id="Phobius"/>
    </source>
</evidence>
<dbReference type="Proteomes" id="UP001221142">
    <property type="component" value="Unassembled WGS sequence"/>
</dbReference>
<evidence type="ECO:0000256" key="7">
    <source>
        <dbReference type="SAM" id="MobiDB-lite"/>
    </source>
</evidence>
<organism evidence="9 10">
    <name type="scientific">Roridomyces roridus</name>
    <dbReference type="NCBI Taxonomy" id="1738132"/>
    <lineage>
        <taxon>Eukaryota</taxon>
        <taxon>Fungi</taxon>
        <taxon>Dikarya</taxon>
        <taxon>Basidiomycota</taxon>
        <taxon>Agaricomycotina</taxon>
        <taxon>Agaricomycetes</taxon>
        <taxon>Agaricomycetidae</taxon>
        <taxon>Agaricales</taxon>
        <taxon>Marasmiineae</taxon>
        <taxon>Mycenaceae</taxon>
        <taxon>Roridomyces</taxon>
    </lineage>
</organism>
<dbReference type="Pfam" id="PF01226">
    <property type="entry name" value="Form_Nir_trans"/>
    <property type="match status" value="1"/>
</dbReference>